<dbReference type="GO" id="GO:0016020">
    <property type="term" value="C:membrane"/>
    <property type="evidence" value="ECO:0007669"/>
    <property type="project" value="UniProtKB-SubCell"/>
</dbReference>
<dbReference type="EC" id="2.7.8.5" evidence="4"/>
<keyword evidence="9 16" id="KW-1133">Transmembrane helix</keyword>
<dbReference type="PIRSF" id="PIRSF000847">
    <property type="entry name" value="Phos_ph_gly_syn"/>
    <property type="match status" value="1"/>
</dbReference>
<keyword evidence="7 15" id="KW-0808">Transferase</keyword>
<evidence type="ECO:0000256" key="14">
    <source>
        <dbReference type="ARBA" id="ARBA00048586"/>
    </source>
</evidence>
<comment type="caution">
    <text evidence="17">The sequence shown here is derived from an EMBL/GenBank/DDBJ whole genome shotgun (WGS) entry which is preliminary data.</text>
</comment>
<dbReference type="Proteomes" id="UP000189339">
    <property type="component" value="Unassembled WGS sequence"/>
</dbReference>
<evidence type="ECO:0000256" key="10">
    <source>
        <dbReference type="ARBA" id="ARBA00023098"/>
    </source>
</evidence>
<evidence type="ECO:0000256" key="1">
    <source>
        <dbReference type="ARBA" id="ARBA00004141"/>
    </source>
</evidence>
<comment type="catalytic activity">
    <reaction evidence="14">
        <text>a CDP-1,2-diacyl-sn-glycerol + sn-glycerol 3-phosphate = a 1,2-diacyl-sn-glycero-3-phospho-(1'-sn-glycero-3'-phosphate) + CMP + H(+)</text>
        <dbReference type="Rhea" id="RHEA:12593"/>
        <dbReference type="ChEBI" id="CHEBI:15378"/>
        <dbReference type="ChEBI" id="CHEBI:57597"/>
        <dbReference type="ChEBI" id="CHEBI:58332"/>
        <dbReference type="ChEBI" id="CHEBI:60110"/>
        <dbReference type="ChEBI" id="CHEBI:60377"/>
        <dbReference type="EC" id="2.7.8.5"/>
    </reaction>
</comment>
<keyword evidence="10" id="KW-0443">Lipid metabolism</keyword>
<keyword evidence="13" id="KW-1208">Phospholipid metabolism</keyword>
<dbReference type="PANTHER" id="PTHR14269:SF11">
    <property type="entry name" value="CDP-DIACYLGLYCEROL--GLYCEROL-3-PHOSPHATE 3-PHOSPHATIDYLTRANSFERASE"/>
    <property type="match status" value="1"/>
</dbReference>
<gene>
    <name evidence="17" type="ORF">BTO32_15730</name>
</gene>
<keyword evidence="8 16" id="KW-0812">Transmembrane</keyword>
<feature type="transmembrane region" description="Helical" evidence="16">
    <location>
        <begin position="74"/>
        <end position="96"/>
    </location>
</feature>
<comment type="pathway">
    <text evidence="2">Phospholipid metabolism; phosphatidylglycerol biosynthesis; phosphatidylglycerol from CDP-diacylglycerol: step 1/2.</text>
</comment>
<keyword evidence="11 16" id="KW-0472">Membrane</keyword>
<dbReference type="PANTHER" id="PTHR14269">
    <property type="entry name" value="CDP-DIACYLGLYCEROL--GLYCEROL-3-PHOSPHATE 3-PHOSPHATIDYLTRANSFERASE-RELATED"/>
    <property type="match status" value="1"/>
</dbReference>
<organism evidence="17 18">
    <name type="scientific">Marinobacter lutaoensis</name>
    <dbReference type="NCBI Taxonomy" id="135739"/>
    <lineage>
        <taxon>Bacteria</taxon>
        <taxon>Pseudomonadati</taxon>
        <taxon>Pseudomonadota</taxon>
        <taxon>Gammaproteobacteria</taxon>
        <taxon>Pseudomonadales</taxon>
        <taxon>Marinobacteraceae</taxon>
        <taxon>Marinobacter</taxon>
    </lineage>
</organism>
<dbReference type="EMBL" id="MSCW01000010">
    <property type="protein sequence ID" value="ONF42407.1"/>
    <property type="molecule type" value="Genomic_DNA"/>
</dbReference>
<evidence type="ECO:0000256" key="7">
    <source>
        <dbReference type="ARBA" id="ARBA00022679"/>
    </source>
</evidence>
<evidence type="ECO:0000256" key="9">
    <source>
        <dbReference type="ARBA" id="ARBA00022989"/>
    </source>
</evidence>
<feature type="transmembrane region" description="Helical" evidence="16">
    <location>
        <begin position="153"/>
        <end position="174"/>
    </location>
</feature>
<evidence type="ECO:0000256" key="4">
    <source>
        <dbReference type="ARBA" id="ARBA00013170"/>
    </source>
</evidence>
<dbReference type="InterPro" id="IPR050324">
    <property type="entry name" value="CDP-alcohol_PTase-I"/>
</dbReference>
<protein>
    <recommendedName>
        <fullName evidence="5">CDP-diacylglycerol--glycerol-3-phosphate 3-phosphatidyltransferase</fullName>
        <ecNumber evidence="4">2.7.8.5</ecNumber>
    </recommendedName>
</protein>
<dbReference type="RefSeq" id="WP_076725612.1">
    <property type="nucleotide sequence ID" value="NZ_JABWTC010000024.1"/>
</dbReference>
<sequence length="186" mass="20599">MTSRRWRWIPNALTFLRIFLIIPFAAALWLEQYRPALGIFFIAAATDACDGYLARQFNWRSRLGAVADPLADKALLITSYLMLTLTSVLPVWLFLLVLGRDLLIVGGALAYHYGIGRFEMQPSIPGKLNTFIQILVVLAIITLQAGLPMQPWVLDVGIVLVAVSAVVSGGHYVVVWGMKAWRAKGS</sequence>
<dbReference type="OrthoDB" id="9796672at2"/>
<dbReference type="InterPro" id="IPR048254">
    <property type="entry name" value="CDP_ALCOHOL_P_TRANSF_CS"/>
</dbReference>
<dbReference type="InterPro" id="IPR004570">
    <property type="entry name" value="Phosphatidylglycerol_P_synth"/>
</dbReference>
<feature type="transmembrane region" description="Helical" evidence="16">
    <location>
        <begin position="12"/>
        <end position="30"/>
    </location>
</feature>
<proteinExistence type="inferred from homology"/>
<dbReference type="GO" id="GO:0046474">
    <property type="term" value="P:glycerophospholipid biosynthetic process"/>
    <property type="evidence" value="ECO:0007669"/>
    <property type="project" value="TreeGrafter"/>
</dbReference>
<evidence type="ECO:0000256" key="11">
    <source>
        <dbReference type="ARBA" id="ARBA00023136"/>
    </source>
</evidence>
<keyword evidence="6" id="KW-0444">Lipid biosynthesis</keyword>
<evidence type="ECO:0000256" key="8">
    <source>
        <dbReference type="ARBA" id="ARBA00022692"/>
    </source>
</evidence>
<evidence type="ECO:0000256" key="16">
    <source>
        <dbReference type="SAM" id="Phobius"/>
    </source>
</evidence>
<feature type="transmembrane region" description="Helical" evidence="16">
    <location>
        <begin position="130"/>
        <end position="147"/>
    </location>
</feature>
<keyword evidence="18" id="KW-1185">Reference proteome</keyword>
<evidence type="ECO:0000256" key="2">
    <source>
        <dbReference type="ARBA" id="ARBA00005042"/>
    </source>
</evidence>
<evidence type="ECO:0000313" key="17">
    <source>
        <dbReference type="EMBL" id="ONF42407.1"/>
    </source>
</evidence>
<dbReference type="PROSITE" id="PS00379">
    <property type="entry name" value="CDP_ALCOHOL_P_TRANSF"/>
    <property type="match status" value="1"/>
</dbReference>
<comment type="subcellular location">
    <subcellularLocation>
        <location evidence="1">Membrane</location>
        <topology evidence="1">Multi-pass membrane protein</topology>
    </subcellularLocation>
</comment>
<keyword evidence="12" id="KW-0594">Phospholipid biosynthesis</keyword>
<evidence type="ECO:0000256" key="6">
    <source>
        <dbReference type="ARBA" id="ARBA00022516"/>
    </source>
</evidence>
<dbReference type="STRING" id="135739.BTO32_15730"/>
<dbReference type="Gene3D" id="1.20.120.1760">
    <property type="match status" value="1"/>
</dbReference>
<dbReference type="GO" id="GO:0008444">
    <property type="term" value="F:CDP-diacylglycerol-glycerol-3-phosphate 3-phosphatidyltransferase activity"/>
    <property type="evidence" value="ECO:0007669"/>
    <property type="project" value="UniProtKB-EC"/>
</dbReference>
<evidence type="ECO:0000256" key="13">
    <source>
        <dbReference type="ARBA" id="ARBA00023264"/>
    </source>
</evidence>
<evidence type="ECO:0000256" key="15">
    <source>
        <dbReference type="RuleBase" id="RU003750"/>
    </source>
</evidence>
<dbReference type="Pfam" id="PF01066">
    <property type="entry name" value="CDP-OH_P_transf"/>
    <property type="match status" value="1"/>
</dbReference>
<dbReference type="InterPro" id="IPR043130">
    <property type="entry name" value="CDP-OH_PTrfase_TM_dom"/>
</dbReference>
<evidence type="ECO:0000256" key="12">
    <source>
        <dbReference type="ARBA" id="ARBA00023209"/>
    </source>
</evidence>
<dbReference type="AlphaFoldDB" id="A0A1V2DP37"/>
<comment type="similarity">
    <text evidence="3 15">Belongs to the CDP-alcohol phosphatidyltransferase class-I family.</text>
</comment>
<name>A0A1V2DP37_9GAMM</name>
<dbReference type="InterPro" id="IPR000462">
    <property type="entry name" value="CDP-OH_P_trans"/>
</dbReference>
<evidence type="ECO:0000313" key="18">
    <source>
        <dbReference type="Proteomes" id="UP000189339"/>
    </source>
</evidence>
<accession>A0A1V2DP37</accession>
<evidence type="ECO:0000256" key="5">
    <source>
        <dbReference type="ARBA" id="ARBA00014944"/>
    </source>
</evidence>
<reference evidence="17 18" key="1">
    <citation type="submission" date="2016-12" db="EMBL/GenBank/DDBJ databases">
        <title>Marinobacter lutaoensis whole genome sequencing.</title>
        <authorList>
            <person name="Verma A."/>
            <person name="Krishnamurthi S."/>
        </authorList>
    </citation>
    <scope>NUCLEOTIDE SEQUENCE [LARGE SCALE GENOMIC DNA]</scope>
    <source>
        <strain evidence="17 18">T5054</strain>
    </source>
</reference>
<evidence type="ECO:0000256" key="3">
    <source>
        <dbReference type="ARBA" id="ARBA00010441"/>
    </source>
</evidence>